<dbReference type="Proteomes" id="UP000002612">
    <property type="component" value="Plasmid pE33L466"/>
</dbReference>
<name>Q4V1T1_BACCZ</name>
<organism evidence="2 3">
    <name type="scientific">Bacillus cereus (strain ZK / E33L)</name>
    <dbReference type="NCBI Taxonomy" id="288681"/>
    <lineage>
        <taxon>Bacteria</taxon>
        <taxon>Bacillati</taxon>
        <taxon>Bacillota</taxon>
        <taxon>Bacilli</taxon>
        <taxon>Bacillales</taxon>
        <taxon>Bacillaceae</taxon>
        <taxon>Bacillus</taxon>
        <taxon>Bacillus cereus group</taxon>
    </lineage>
</organism>
<evidence type="ECO:0000313" key="3">
    <source>
        <dbReference type="Proteomes" id="UP000002612"/>
    </source>
</evidence>
<reference evidence="3" key="1">
    <citation type="journal article" date="2006" name="J. Bacteriol.">
        <title>Pathogenomic sequence analysis of Bacillus cereus and Bacillus thuringiensis isolates closely related to Bacillus anthracis.</title>
        <authorList>
            <person name="Han C.S."/>
            <person name="Xie G."/>
            <person name="Challacombe J.F."/>
            <person name="Altherr M.R."/>
            <person name="Bhotika S.S."/>
            <person name="Brown N."/>
            <person name="Bruce D."/>
            <person name="Campbell C.S."/>
            <person name="Campbell M.L."/>
            <person name="Chen J."/>
            <person name="Chertkov O."/>
            <person name="Cleland C."/>
            <person name="Dimitrijevic M."/>
            <person name="Doggett N.A."/>
            <person name="Fawcett J.J."/>
            <person name="Glavina T."/>
            <person name="Goodwin L.A."/>
            <person name="Green L.D."/>
            <person name="Hill K.K."/>
            <person name="Hitchcock P."/>
            <person name="Jackson P.J."/>
            <person name="Keim P."/>
            <person name="Kewalramani A.R."/>
            <person name="Longmire J."/>
            <person name="Lucas S."/>
            <person name="Malfatti S."/>
            <person name="McMurry K."/>
            <person name="Meincke L.J."/>
            <person name="Misra M."/>
            <person name="Moseman B.L."/>
            <person name="Mundt M."/>
            <person name="Munk A.C."/>
            <person name="Okinaka R.T."/>
            <person name="Parson-Quintana B."/>
            <person name="Reilly L.P."/>
            <person name="Richardson P."/>
            <person name="Robinson D.L."/>
            <person name="Rubin E."/>
            <person name="Saunders E."/>
            <person name="Tapia R."/>
            <person name="Tesmer J.G."/>
            <person name="Thayer N."/>
            <person name="Thompson L.S."/>
            <person name="Tice H."/>
            <person name="Ticknor L.O."/>
            <person name="Wills P.L."/>
            <person name="Brettin T.S."/>
            <person name="Gilna P."/>
        </authorList>
    </citation>
    <scope>NUCLEOTIDE SEQUENCE [LARGE SCALE GENOMIC DNA]</scope>
    <source>
        <strain evidence="3">ZK / E33L</strain>
        <plasmid evidence="3">pE33L466</plasmid>
    </source>
</reference>
<proteinExistence type="predicted"/>
<dbReference type="RefSeq" id="WP_000473860.1">
    <property type="nucleotide sequence ID" value="NC_007103.1"/>
</dbReference>
<dbReference type="EMBL" id="CP000040">
    <property type="protein sequence ID" value="AAY60326.1"/>
    <property type="molecule type" value="Genomic_DNA"/>
</dbReference>
<sequence length="285" mass="33454">MFKKLYHYLLSEQEVVEALKIHKEESLQFFIRKKYCRDLILIRFLMFIIFVPISIFMFALIIYGVSSFLVDINMGAGDITLLLLVPVTLLFFMNVTNTSIIMIDSIKKTFITLKYLNPFYSTLKKPFLFIFKFIFELVLGFIYIIVSSLLTMGTIFDSLGMDFYNSVTSKDGGISLEFSIFVLHTSIYLFIRVYGHPFRTTNQKMKKLKMKCYLWFCSLIVSIVYIFASIFNHMNGSQAIYFIFALMIALERTVTHYKNFIVFLQNENLYEEVKTKRNTDLSESN</sequence>
<dbReference type="AlphaFoldDB" id="Q4V1T1"/>
<keyword evidence="1" id="KW-0812">Transmembrane</keyword>
<feature type="transmembrane region" description="Helical" evidence="1">
    <location>
        <begin position="40"/>
        <end position="63"/>
    </location>
</feature>
<accession>Q4V1T1</accession>
<geneLocation type="plasmid" evidence="2 3">
    <name>pE33L466</name>
</geneLocation>
<feature type="transmembrane region" description="Helical" evidence="1">
    <location>
        <begin position="83"/>
        <end position="106"/>
    </location>
</feature>
<evidence type="ECO:0000256" key="1">
    <source>
        <dbReference type="SAM" id="Phobius"/>
    </source>
</evidence>
<feature type="transmembrane region" description="Helical" evidence="1">
    <location>
        <begin position="172"/>
        <end position="191"/>
    </location>
</feature>
<keyword evidence="1" id="KW-1133">Transmembrane helix</keyword>
<evidence type="ECO:0000313" key="2">
    <source>
        <dbReference type="EMBL" id="AAY60326.1"/>
    </source>
</evidence>
<feature type="transmembrane region" description="Helical" evidence="1">
    <location>
        <begin position="127"/>
        <end position="152"/>
    </location>
</feature>
<dbReference type="PATRIC" id="fig|288681.22.peg.5646"/>
<protein>
    <submittedName>
        <fullName evidence="2">Uncharacterized protein</fullName>
    </submittedName>
</protein>
<gene>
    <name evidence="2" type="ordered locus">pE33L466_0168</name>
</gene>
<keyword evidence="2" id="KW-0614">Plasmid</keyword>
<dbReference type="KEGG" id="bcz:pE33L466_0168"/>
<feature type="transmembrane region" description="Helical" evidence="1">
    <location>
        <begin position="212"/>
        <end position="232"/>
    </location>
</feature>
<keyword evidence="1" id="KW-0472">Membrane</keyword>